<organism evidence="4 5">
    <name type="scientific">Prunus dulcis</name>
    <name type="common">Almond</name>
    <name type="synonym">Amygdalus dulcis</name>
    <dbReference type="NCBI Taxonomy" id="3755"/>
    <lineage>
        <taxon>Eukaryota</taxon>
        <taxon>Viridiplantae</taxon>
        <taxon>Streptophyta</taxon>
        <taxon>Embryophyta</taxon>
        <taxon>Tracheophyta</taxon>
        <taxon>Spermatophyta</taxon>
        <taxon>Magnoliopsida</taxon>
        <taxon>eudicotyledons</taxon>
        <taxon>Gunneridae</taxon>
        <taxon>Pentapetalae</taxon>
        <taxon>rosids</taxon>
        <taxon>fabids</taxon>
        <taxon>Rosales</taxon>
        <taxon>Rosaceae</taxon>
        <taxon>Amygdaloideae</taxon>
        <taxon>Amygdaleae</taxon>
        <taxon>Prunus</taxon>
    </lineage>
</organism>
<sequence>MAQEIEHYLMEQFKKVLDGKDKSISKIPRYNQFQEIKSLLVDIFSSFSPVDSSIRDKLYYLNNVVTECQMLTRKHGFNSPEELLTINRIRRELNKIKRELKATKDKLQPNNGVSSSQDTETSSRDTEISRWTTHVVDDSKVYGFDDNVVSMEKLLLEKESHDRFKAVGIVGREGIGKTTLCQLIFNKPEVKNNFLPRIWVCMARHPDDDEDPKLAIVKRMLVQLGVEKKMVSFIFNEKRGLEGLLCALHLQLVGKRYLIVLDDARETDTWYGKLDSCLTSDKKWDDGFAFGLPKGNGGRVIVTSRNEELAKMMVGEENIHRLLPLSDPESCWKIFEDAVEDDPNPNLSYPSDLEDLKLEINQKCGGLPLAAKMMGQAMHEQVPKYSTQWNP</sequence>
<dbReference type="GO" id="GO:0043531">
    <property type="term" value="F:ADP binding"/>
    <property type="evidence" value="ECO:0007669"/>
    <property type="project" value="InterPro"/>
</dbReference>
<dbReference type="Gene3D" id="3.40.50.300">
    <property type="entry name" value="P-loop containing nucleotide triphosphate hydrolases"/>
    <property type="match status" value="1"/>
</dbReference>
<dbReference type="FunCoup" id="A0A5E4FAH5">
    <property type="interactions" value="436"/>
</dbReference>
<feature type="region of interest" description="Disordered" evidence="2">
    <location>
        <begin position="104"/>
        <end position="127"/>
    </location>
</feature>
<name>A0A5E4FAH5_PRUDU</name>
<evidence type="ECO:0000313" key="5">
    <source>
        <dbReference type="Proteomes" id="UP000327085"/>
    </source>
</evidence>
<proteinExistence type="predicted"/>
<dbReference type="OMA" id="LRECLYE"/>
<dbReference type="PANTHER" id="PTHR36766">
    <property type="entry name" value="PLANT BROAD-SPECTRUM MILDEW RESISTANCE PROTEIN RPW8"/>
    <property type="match status" value="1"/>
</dbReference>
<reference evidence="5" key="1">
    <citation type="journal article" date="2020" name="Plant J.">
        <title>Transposons played a major role in the diversification between the closely related almond and peach genomes: results from the almond genome sequence.</title>
        <authorList>
            <person name="Alioto T."/>
            <person name="Alexiou K.G."/>
            <person name="Bardil A."/>
            <person name="Barteri F."/>
            <person name="Castanera R."/>
            <person name="Cruz F."/>
            <person name="Dhingra A."/>
            <person name="Duval H."/>
            <person name="Fernandez I Marti A."/>
            <person name="Frias L."/>
            <person name="Galan B."/>
            <person name="Garcia J.L."/>
            <person name="Howad W."/>
            <person name="Gomez-Garrido J."/>
            <person name="Gut M."/>
            <person name="Julca I."/>
            <person name="Morata J."/>
            <person name="Puigdomenech P."/>
            <person name="Ribeca P."/>
            <person name="Rubio Cabetas M.J."/>
            <person name="Vlasova A."/>
            <person name="Wirthensohn M."/>
            <person name="Garcia-Mas J."/>
            <person name="Gabaldon T."/>
            <person name="Casacuberta J.M."/>
            <person name="Arus P."/>
        </authorList>
    </citation>
    <scope>NUCLEOTIDE SEQUENCE [LARGE SCALE GENOMIC DNA]</scope>
    <source>
        <strain evidence="5">cv. Texas</strain>
    </source>
</reference>
<keyword evidence="1" id="KW-0611">Plant defense</keyword>
<dbReference type="InterPro" id="IPR027417">
    <property type="entry name" value="P-loop_NTPase"/>
</dbReference>
<dbReference type="PANTHER" id="PTHR36766:SF41">
    <property type="entry name" value="AAA+ ATPASE DOMAIN-CONTAINING PROTEIN"/>
    <property type="match status" value="1"/>
</dbReference>
<gene>
    <name evidence="4" type="ORF">ALMOND_2B015817</name>
</gene>
<feature type="compositionally biased region" description="Polar residues" evidence="2">
    <location>
        <begin position="108"/>
        <end position="120"/>
    </location>
</feature>
<dbReference type="Pfam" id="PF00931">
    <property type="entry name" value="NB-ARC"/>
    <property type="match status" value="1"/>
</dbReference>
<feature type="domain" description="NB-ARC" evidence="3">
    <location>
        <begin position="151"/>
        <end position="340"/>
    </location>
</feature>
<dbReference type="EMBL" id="CABIKO010000088">
    <property type="protein sequence ID" value="VVA24927.1"/>
    <property type="molecule type" value="Genomic_DNA"/>
</dbReference>
<dbReference type="PRINTS" id="PR00364">
    <property type="entry name" value="DISEASERSIST"/>
</dbReference>
<dbReference type="AlphaFoldDB" id="A0A5E4FAH5"/>
<dbReference type="InterPro" id="IPR042197">
    <property type="entry name" value="Apaf_helical"/>
</dbReference>
<evidence type="ECO:0000259" key="3">
    <source>
        <dbReference type="Pfam" id="PF00931"/>
    </source>
</evidence>
<dbReference type="Gene3D" id="1.10.8.430">
    <property type="entry name" value="Helical domain of apoptotic protease-activating factors"/>
    <property type="match status" value="1"/>
</dbReference>
<dbReference type="InParanoid" id="A0A5E4FAH5"/>
<dbReference type="SUPFAM" id="SSF52540">
    <property type="entry name" value="P-loop containing nucleoside triphosphate hydrolases"/>
    <property type="match status" value="1"/>
</dbReference>
<protein>
    <submittedName>
        <fullName evidence="4">PREDICTED: disease resistance</fullName>
    </submittedName>
</protein>
<dbReference type="InterPro" id="IPR002182">
    <property type="entry name" value="NB-ARC"/>
</dbReference>
<dbReference type="Gramene" id="VVA24927">
    <property type="protein sequence ID" value="VVA24927"/>
    <property type="gene ID" value="Prudul26B015817"/>
</dbReference>
<evidence type="ECO:0000256" key="2">
    <source>
        <dbReference type="SAM" id="MobiDB-lite"/>
    </source>
</evidence>
<dbReference type="GO" id="GO:0006952">
    <property type="term" value="P:defense response"/>
    <property type="evidence" value="ECO:0007669"/>
    <property type="project" value="UniProtKB-KW"/>
</dbReference>
<evidence type="ECO:0000256" key="1">
    <source>
        <dbReference type="ARBA" id="ARBA00022821"/>
    </source>
</evidence>
<accession>A0A5E4FAH5</accession>
<dbReference type="Proteomes" id="UP000327085">
    <property type="component" value="Chromosome 7"/>
</dbReference>
<evidence type="ECO:0000313" key="4">
    <source>
        <dbReference type="EMBL" id="VVA24927.1"/>
    </source>
</evidence>